<dbReference type="OrthoDB" id="7207122at2"/>
<sequence length="549" mass="60643">MTAMNKLSEEFWLWREATQPDSFDDVCRVQRPPGWLPEWSAAAVEDRRRVLAAFAGRYSALEDRGAPVADQVDRRLVGSALARVHWELNLLRDWQRNPGFYLDQSLGPVANLLLAPPPFTEVRAQSLVDCLHRVPAVLAAAEENLAGHAAAPFARCALLLLEKASEQLATAMAALASSLPAAQQRVLPERTTAACVALTSFRTWLGDRLSTFTTTTSAGAEAFNFFLHRVALLPYSVEHLRWMGRQEYQRSTAAELIARARHRRSAPAPLIADVAQQISRQREEEQGVRAFCRQRGLVDLPDDLPHYRNAAMPAYLEPLGWLSVPHHFPPPGCPAGDALRYIRAPREDLPYFELAEARDPRVGIAHEGVHAWQAALSSRNTNPVRRHYYDSAANEGIAFANEESLLTAGLFDNHPDSSLFVLNAMRLRSLRVEIDIGLALGELTIETAADRLAGLVGMDRQTAWAEAVYFAGHPGQGLSYQTGKQQVLDLMTACASDRPDTFDLAGFHTDLWSNGNVPLSLRRWELLGLSDHVDRARTLGAGEGPPVPA</sequence>
<reference evidence="2" key="1">
    <citation type="submission" date="2016-10" db="EMBL/GenBank/DDBJ databases">
        <authorList>
            <person name="Varghese N."/>
            <person name="Submissions S."/>
        </authorList>
    </citation>
    <scope>NUCLEOTIDE SEQUENCE [LARGE SCALE GENOMIC DNA]</scope>
    <source>
        <strain evidence="2">DSM 44654</strain>
    </source>
</reference>
<dbReference type="InterPro" id="IPR010281">
    <property type="entry name" value="DUF885"/>
</dbReference>
<name>A0A1H5QFM2_9PSEU</name>
<dbReference type="Pfam" id="PF05960">
    <property type="entry name" value="DUF885"/>
    <property type="match status" value="1"/>
</dbReference>
<keyword evidence="2" id="KW-1185">Reference proteome</keyword>
<dbReference type="AlphaFoldDB" id="A0A1H5QFM2"/>
<protein>
    <submittedName>
        <fullName evidence="1">Uncharacterized conserved protein, DUF885 familyt</fullName>
    </submittedName>
</protein>
<organism evidence="1 2">
    <name type="scientific">Amycolatopsis pretoriensis</name>
    <dbReference type="NCBI Taxonomy" id="218821"/>
    <lineage>
        <taxon>Bacteria</taxon>
        <taxon>Bacillati</taxon>
        <taxon>Actinomycetota</taxon>
        <taxon>Actinomycetes</taxon>
        <taxon>Pseudonocardiales</taxon>
        <taxon>Pseudonocardiaceae</taxon>
        <taxon>Amycolatopsis</taxon>
    </lineage>
</organism>
<dbReference type="Proteomes" id="UP000198878">
    <property type="component" value="Unassembled WGS sequence"/>
</dbReference>
<evidence type="ECO:0000313" key="1">
    <source>
        <dbReference type="EMBL" id="SEF24644.1"/>
    </source>
</evidence>
<evidence type="ECO:0000313" key="2">
    <source>
        <dbReference type="Proteomes" id="UP000198878"/>
    </source>
</evidence>
<accession>A0A1H5QFM2</accession>
<dbReference type="EMBL" id="FNUJ01000002">
    <property type="protein sequence ID" value="SEF24644.1"/>
    <property type="molecule type" value="Genomic_DNA"/>
</dbReference>
<gene>
    <name evidence="1" type="ORF">SAMN05421837_102801</name>
</gene>
<proteinExistence type="predicted"/>
<dbReference type="STRING" id="218821.SAMN05421837_102801"/>